<accession>A0A6J5NSM4</accession>
<evidence type="ECO:0000313" key="1">
    <source>
        <dbReference type="EMBL" id="CAB4161953.1"/>
    </source>
</evidence>
<gene>
    <name evidence="1" type="ORF">UFOVP777_13</name>
</gene>
<sequence length="546" mass="59730">MPSNFRSLARGVKLTVQHLTNPTGALAQDLGTAALEQAQQQAPMRFQWVVGSVNSRMFETTSNKLCLPFLLPPFQQDFDNATYRPPVYRVTLNEFSIAWDQRAEPYGITDQYAATAEGFISNIDMTRLNLSVKLCEKTPTKLGGLAIDRTEVLSLDISGVEAFSDPTFRRNPIYIDGLYIPLNPYKTYWWEVSCPGLFKAPPADDTLALPSFTIHCKCLSPLFTRDSTSVGFPIQNIPQVHGGTKQTSPVVMPAIAVDSLINGDTDLQATFGKLDQAFLDRLKSGYGDTPGLESDTFPAEQLNKDAGYCMIAVPMWQGYNDQRASETALAGLPYVAAPWKTDTEDRRLLVVPDGFVLHHAFAVWSLNAPPCVLTGGNAAWGMYPTSATFYNRVGIGLHNGTHGDNYRFQQVAFTEWTPPTAGLSEVDTYSPDPTGAIPNFWSVQHIPLSSDNIGNQRSYFTTGQPFFMGRATEKTATRLDTGNMPAAFGGAAYAPPATDGAENTLEIRWQMEDTVQGLDHAAGLDDVHIGTGGHWVLLIGKSTLHA</sequence>
<proteinExistence type="predicted"/>
<name>A0A6J5NSM4_9CAUD</name>
<dbReference type="EMBL" id="LR796723">
    <property type="protein sequence ID" value="CAB4161953.1"/>
    <property type="molecule type" value="Genomic_DNA"/>
</dbReference>
<protein>
    <submittedName>
        <fullName evidence="1">Uncharacterized protein</fullName>
    </submittedName>
</protein>
<reference evidence="1" key="1">
    <citation type="submission" date="2020-04" db="EMBL/GenBank/DDBJ databases">
        <authorList>
            <person name="Chiriac C."/>
            <person name="Salcher M."/>
            <person name="Ghai R."/>
            <person name="Kavagutti S V."/>
        </authorList>
    </citation>
    <scope>NUCLEOTIDE SEQUENCE</scope>
</reference>
<organism evidence="1">
    <name type="scientific">uncultured Caudovirales phage</name>
    <dbReference type="NCBI Taxonomy" id="2100421"/>
    <lineage>
        <taxon>Viruses</taxon>
        <taxon>Duplodnaviria</taxon>
        <taxon>Heunggongvirae</taxon>
        <taxon>Uroviricota</taxon>
        <taxon>Caudoviricetes</taxon>
        <taxon>Peduoviridae</taxon>
        <taxon>Maltschvirus</taxon>
        <taxon>Maltschvirus maltsch</taxon>
    </lineage>
</organism>